<comment type="caution">
    <text evidence="1">The sequence shown here is derived from an EMBL/GenBank/DDBJ whole genome shotgun (WGS) entry which is preliminary data.</text>
</comment>
<dbReference type="Proteomes" id="UP001501757">
    <property type="component" value="Unassembled WGS sequence"/>
</dbReference>
<proteinExistence type="predicted"/>
<gene>
    <name evidence="1" type="ORF">GCM10009092_40140</name>
</gene>
<evidence type="ECO:0000313" key="1">
    <source>
        <dbReference type="EMBL" id="GAA0371761.1"/>
    </source>
</evidence>
<reference evidence="2" key="1">
    <citation type="journal article" date="2019" name="Int. J. Syst. Evol. Microbiol.">
        <title>The Global Catalogue of Microorganisms (GCM) 10K type strain sequencing project: providing services to taxonomists for standard genome sequencing and annotation.</title>
        <authorList>
            <consortium name="The Broad Institute Genomics Platform"/>
            <consortium name="The Broad Institute Genome Sequencing Center for Infectious Disease"/>
            <person name="Wu L."/>
            <person name="Ma J."/>
        </authorList>
    </citation>
    <scope>NUCLEOTIDE SEQUENCE [LARGE SCALE GENOMIC DNA]</scope>
    <source>
        <strain evidence="2">JCM 13378</strain>
    </source>
</reference>
<keyword evidence="2" id="KW-1185">Reference proteome</keyword>
<name>A0ABN0XSZ8_9ALTE</name>
<protein>
    <recommendedName>
        <fullName evidence="3">Damage-inducible protein DinB</fullName>
    </recommendedName>
</protein>
<evidence type="ECO:0000313" key="2">
    <source>
        <dbReference type="Proteomes" id="UP001501757"/>
    </source>
</evidence>
<dbReference type="RefSeq" id="WP_343847252.1">
    <property type="nucleotide sequence ID" value="NZ_BAAAEI010000025.1"/>
</dbReference>
<organism evidence="1 2">
    <name type="scientific">Bowmanella denitrificans</name>
    <dbReference type="NCBI Taxonomy" id="366582"/>
    <lineage>
        <taxon>Bacteria</taxon>
        <taxon>Pseudomonadati</taxon>
        <taxon>Pseudomonadota</taxon>
        <taxon>Gammaproteobacteria</taxon>
        <taxon>Alteromonadales</taxon>
        <taxon>Alteromonadaceae</taxon>
        <taxon>Bowmanella</taxon>
    </lineage>
</organism>
<evidence type="ECO:0008006" key="3">
    <source>
        <dbReference type="Google" id="ProtNLM"/>
    </source>
</evidence>
<accession>A0ABN0XSZ8</accession>
<sequence>MEEILLNLLIHGSNHRGMASRVLASNGLDRPSDTFTRYLHQAEPFRREE</sequence>
<dbReference type="EMBL" id="BAAAEI010000025">
    <property type="protein sequence ID" value="GAA0371761.1"/>
    <property type="molecule type" value="Genomic_DNA"/>
</dbReference>